<evidence type="ECO:0000313" key="2">
    <source>
        <dbReference type="Proteomes" id="UP000605970"/>
    </source>
</evidence>
<evidence type="ECO:0000313" key="1">
    <source>
        <dbReference type="EMBL" id="KAF7638785.1"/>
    </source>
</evidence>
<accession>A0A8T0A042</accession>
<dbReference type="OrthoDB" id="10632621at2759"/>
<reference evidence="1" key="1">
    <citation type="journal article" date="2020" name="Ecol. Evol.">
        <title>Genome structure and content of the rice root-knot nematode (Meloidogyne graminicola).</title>
        <authorList>
            <person name="Phan N.T."/>
            <person name="Danchin E.G.J."/>
            <person name="Klopp C."/>
            <person name="Perfus-Barbeoch L."/>
            <person name="Kozlowski D.K."/>
            <person name="Koutsovoulos G.D."/>
            <person name="Lopez-Roques C."/>
            <person name="Bouchez O."/>
            <person name="Zahm M."/>
            <person name="Besnard G."/>
            <person name="Bellafiore S."/>
        </authorList>
    </citation>
    <scope>NUCLEOTIDE SEQUENCE</scope>
    <source>
        <strain evidence="1">VN-18</strain>
    </source>
</reference>
<keyword evidence="2" id="KW-1185">Reference proteome</keyword>
<name>A0A8T0A042_9BILA</name>
<comment type="caution">
    <text evidence="1">The sequence shown here is derived from an EMBL/GenBank/DDBJ whole genome shotgun (WGS) entry which is preliminary data.</text>
</comment>
<protein>
    <submittedName>
        <fullName evidence="1">Uncharacterized protein</fullName>
    </submittedName>
</protein>
<organism evidence="1 2">
    <name type="scientific">Meloidogyne graminicola</name>
    <dbReference type="NCBI Taxonomy" id="189291"/>
    <lineage>
        <taxon>Eukaryota</taxon>
        <taxon>Metazoa</taxon>
        <taxon>Ecdysozoa</taxon>
        <taxon>Nematoda</taxon>
        <taxon>Chromadorea</taxon>
        <taxon>Rhabditida</taxon>
        <taxon>Tylenchina</taxon>
        <taxon>Tylenchomorpha</taxon>
        <taxon>Tylenchoidea</taxon>
        <taxon>Meloidogynidae</taxon>
        <taxon>Meloidogyninae</taxon>
        <taxon>Meloidogyne</taxon>
    </lineage>
</organism>
<proteinExistence type="predicted"/>
<sequence>MKEEKKLKIKEEDKKKNKKINEQFLPFEVTDSLKLALSSTQPTEIKLNNQLKLNDNKINSILIEQENNLKKKENYIKNFNNSSSIFIIPTITTTTNIYSSSFFSFFSKKFSSLQKNKLKNNLIMPGAHFYVDQHVSHGRFGREPPLNPKFVYDPNVLQNRYGYNGILSQLLPNGKLARFGTGIVNHKQNGVVLLNQQQQTNINIPSELEISPSQFSSIKIFFFFF</sequence>
<dbReference type="Proteomes" id="UP000605970">
    <property type="component" value="Unassembled WGS sequence"/>
</dbReference>
<gene>
    <name evidence="1" type="ORF">Mgra_00001866</name>
</gene>
<dbReference type="AlphaFoldDB" id="A0A8T0A042"/>
<dbReference type="EMBL" id="JABEBT010000010">
    <property type="protein sequence ID" value="KAF7638785.1"/>
    <property type="molecule type" value="Genomic_DNA"/>
</dbReference>